<evidence type="ECO:0000256" key="1">
    <source>
        <dbReference type="ARBA" id="ARBA00004496"/>
    </source>
</evidence>
<feature type="region of interest" description="Disordered" evidence="3">
    <location>
        <begin position="270"/>
        <end position="323"/>
    </location>
</feature>
<dbReference type="HOGENOM" id="CLU_431634_0_0_1"/>
<evidence type="ECO:0000313" key="4">
    <source>
        <dbReference type="EMBL" id="EDS30361.1"/>
    </source>
</evidence>
<feature type="compositionally biased region" description="Polar residues" evidence="3">
    <location>
        <begin position="302"/>
        <end position="315"/>
    </location>
</feature>
<gene>
    <name evidence="5" type="primary">6032497</name>
    <name evidence="4" type="ORF">CpipJ_CPIJ001602</name>
</gene>
<dbReference type="VEuPathDB" id="VectorBase:CPIJ001602"/>
<keyword evidence="6" id="KW-1185">Reference proteome</keyword>
<dbReference type="InterPro" id="IPR018862">
    <property type="entry name" value="eIF4E-T"/>
</dbReference>
<dbReference type="VEuPathDB" id="VectorBase:CQUJHB015693"/>
<dbReference type="EnsemblMetazoa" id="CPIJ001602-RA">
    <property type="protein sequence ID" value="CPIJ001602-PA"/>
    <property type="gene ID" value="CPIJ001602"/>
</dbReference>
<evidence type="ECO:0000256" key="2">
    <source>
        <dbReference type="ARBA" id="ARBA00022490"/>
    </source>
</evidence>
<dbReference type="GO" id="GO:0003729">
    <property type="term" value="F:mRNA binding"/>
    <property type="evidence" value="ECO:0007669"/>
    <property type="project" value="TreeGrafter"/>
</dbReference>
<dbReference type="STRING" id="7176.B0W302"/>
<dbReference type="OrthoDB" id="8916892at2759"/>
<dbReference type="Pfam" id="PF10477">
    <property type="entry name" value="EIF4E-T"/>
    <property type="match status" value="1"/>
</dbReference>
<feature type="compositionally biased region" description="Basic and acidic residues" evidence="3">
    <location>
        <begin position="128"/>
        <end position="145"/>
    </location>
</feature>
<evidence type="ECO:0000256" key="3">
    <source>
        <dbReference type="SAM" id="MobiDB-lite"/>
    </source>
</evidence>
<dbReference type="AlphaFoldDB" id="B0W302"/>
<dbReference type="GO" id="GO:0017148">
    <property type="term" value="P:negative regulation of translation"/>
    <property type="evidence" value="ECO:0007669"/>
    <property type="project" value="TreeGrafter"/>
</dbReference>
<dbReference type="PANTHER" id="PTHR12269:SF1">
    <property type="entry name" value="EUKARYOTIC TRANSLATION INITIATION FACTOR 4E TRANSPORTER"/>
    <property type="match status" value="1"/>
</dbReference>
<dbReference type="EMBL" id="DS231829">
    <property type="protein sequence ID" value="EDS30361.1"/>
    <property type="molecule type" value="Genomic_DNA"/>
</dbReference>
<dbReference type="GO" id="GO:0036464">
    <property type="term" value="C:cytoplasmic ribonucleoprotein granule"/>
    <property type="evidence" value="ECO:0007669"/>
    <property type="project" value="UniProtKB-ARBA"/>
</dbReference>
<reference evidence="4" key="1">
    <citation type="submission" date="2007-03" db="EMBL/GenBank/DDBJ databases">
        <title>Annotation of Culex pipiens quinquefasciatus.</title>
        <authorList>
            <consortium name="The Broad Institute Genome Sequencing Platform"/>
            <person name="Atkinson P.W."/>
            <person name="Hemingway J."/>
            <person name="Christensen B.M."/>
            <person name="Higgs S."/>
            <person name="Kodira C."/>
            <person name="Hannick L."/>
            <person name="Megy K."/>
            <person name="O'Leary S."/>
            <person name="Pearson M."/>
            <person name="Haas B.J."/>
            <person name="Mauceli E."/>
            <person name="Wortman J.R."/>
            <person name="Lee N.H."/>
            <person name="Guigo R."/>
            <person name="Stanke M."/>
            <person name="Alvarado L."/>
            <person name="Amedeo P."/>
            <person name="Antoine C.H."/>
            <person name="Arensburger P."/>
            <person name="Bidwell S.L."/>
            <person name="Crawford M."/>
            <person name="Camaro F."/>
            <person name="Devon K."/>
            <person name="Engels R."/>
            <person name="Hammond M."/>
            <person name="Howarth C."/>
            <person name="Koehrsen M."/>
            <person name="Lawson D."/>
            <person name="Montgomery P."/>
            <person name="Nene V."/>
            <person name="Nusbaum C."/>
            <person name="Puiu D."/>
            <person name="Romero-Severson J."/>
            <person name="Severson D.W."/>
            <person name="Shumway M."/>
            <person name="Sisk P."/>
            <person name="Stolte C."/>
            <person name="Zeng Q."/>
            <person name="Eisenstadt E."/>
            <person name="Fraser-Liggett C."/>
            <person name="Strausberg R."/>
            <person name="Galagan J."/>
            <person name="Birren B."/>
            <person name="Collins F.H."/>
        </authorList>
    </citation>
    <scope>NUCLEOTIDE SEQUENCE [LARGE SCALE GENOMIC DNA]</scope>
    <source>
        <strain evidence="4">JHB</strain>
    </source>
</reference>
<feature type="region of interest" description="Disordered" evidence="3">
    <location>
        <begin position="608"/>
        <end position="635"/>
    </location>
</feature>
<dbReference type="OMA" id="PRFRRNH"/>
<evidence type="ECO:0000313" key="5">
    <source>
        <dbReference type="EnsemblMetazoa" id="CPIJ001602-PA"/>
    </source>
</evidence>
<accession>B0W302</accession>
<dbReference type="PANTHER" id="PTHR12269">
    <property type="entry name" value="EUKARYOTIC TRANSLATION INITIATION FACTOR 4E TRANSPORTER"/>
    <property type="match status" value="1"/>
</dbReference>
<proteinExistence type="predicted"/>
<protein>
    <submittedName>
        <fullName evidence="4 5">Uncharacterized protein</fullName>
    </submittedName>
</protein>
<feature type="region of interest" description="Disordered" evidence="3">
    <location>
        <begin position="113"/>
        <end position="160"/>
    </location>
</feature>
<dbReference type="Proteomes" id="UP000002320">
    <property type="component" value="Unassembled WGS sequence"/>
</dbReference>
<feature type="compositionally biased region" description="Polar residues" evidence="3">
    <location>
        <begin position="278"/>
        <end position="295"/>
    </location>
</feature>
<dbReference type="InParanoid" id="B0W302"/>
<dbReference type="eggNOG" id="ENOG502TCX4">
    <property type="taxonomic scope" value="Eukaryota"/>
</dbReference>
<reference evidence="5" key="2">
    <citation type="submission" date="2021-02" db="UniProtKB">
        <authorList>
            <consortium name="EnsemblMetazoa"/>
        </authorList>
    </citation>
    <scope>IDENTIFICATION</scope>
    <source>
        <strain evidence="5">JHB</strain>
    </source>
</reference>
<name>B0W302_CULQU</name>
<sequence>MVKILNTSSNNNLFFNSEQYNDCSSFLMKADDPPLEELDPAILSCGLPAIVLSDMQQQNQPHPALASLRAPKIRYTPGQLQAMRKSALCFHRPVVADDPRIGQFAIWRSASQLKRGGRGPPYTARATEQQKSDRSDDMNDGKPQEKPPGGGIGYQKFHNGRENGFVGPRFRRNYDFNNRNHHVIVKNYRGGGGGYGDDHHHHYRLQDTVIEEEPEWMAAGPTSRLDTIELRGFDEDVSPNASLEKGSSDERKVGGKHISFYDELHHYEHIVGGPKNRGGNTSSGDVESVATSNGSSPPPARSTPTKSVGDCNNNLEGDEKQRMGQRDGVNVNNFEEFMKFDSILGTDSGAGTSGVQSGSRFSKWFRRGANGYNQSSGANFRQAFLSNSDAFGNSRFPQQQNQQRHYGQQSAAYGNRGFHPSESYDPQQQGHFGDESSTAFKRLVDMVAQNRASNNLLAQQQYLMQLLNKNQQSEILRRMLMKNAVDNVVADTNQQQQQQPASQQPRIPTQQELQFHTQSIMQNALLRKKLQDQRKMLYEQAVEPANPAVQQFVQSVCPNIQRSLSVLSQTANQFSAPPPPQPSSANSMFPGGSTAAELSNSLQQMLHLSQPQQGRHAVGANRGRFGKGSVTWNLN</sequence>
<feature type="region of interest" description="Disordered" evidence="3">
    <location>
        <begin position="571"/>
        <end position="595"/>
    </location>
</feature>
<comment type="subcellular location">
    <subcellularLocation>
        <location evidence="1">Cytoplasm</location>
    </subcellularLocation>
</comment>
<dbReference type="KEGG" id="cqu:CpipJ_CPIJ001602"/>
<organism>
    <name type="scientific">Culex quinquefasciatus</name>
    <name type="common">Southern house mosquito</name>
    <name type="synonym">Culex pungens</name>
    <dbReference type="NCBI Taxonomy" id="7176"/>
    <lineage>
        <taxon>Eukaryota</taxon>
        <taxon>Metazoa</taxon>
        <taxon>Ecdysozoa</taxon>
        <taxon>Arthropoda</taxon>
        <taxon>Hexapoda</taxon>
        <taxon>Insecta</taxon>
        <taxon>Pterygota</taxon>
        <taxon>Neoptera</taxon>
        <taxon>Endopterygota</taxon>
        <taxon>Diptera</taxon>
        <taxon>Nematocera</taxon>
        <taxon>Culicoidea</taxon>
        <taxon>Culicidae</taxon>
        <taxon>Culicinae</taxon>
        <taxon>Culicini</taxon>
        <taxon>Culex</taxon>
        <taxon>Culex</taxon>
    </lineage>
</organism>
<dbReference type="GO" id="GO:0005634">
    <property type="term" value="C:nucleus"/>
    <property type="evidence" value="ECO:0007669"/>
    <property type="project" value="TreeGrafter"/>
</dbReference>
<evidence type="ECO:0000313" key="6">
    <source>
        <dbReference type="Proteomes" id="UP000002320"/>
    </source>
</evidence>
<keyword evidence="2" id="KW-0963">Cytoplasm</keyword>